<proteinExistence type="predicted"/>
<accession>A0A1H8KQP1</accession>
<dbReference type="STRING" id="551995.SAMN05192574_104726"/>
<dbReference type="Gene3D" id="1.10.3210.10">
    <property type="entry name" value="Hypothetical protein af1432"/>
    <property type="match status" value="1"/>
</dbReference>
<dbReference type="EMBL" id="FOCL01000004">
    <property type="protein sequence ID" value="SEN95207.1"/>
    <property type="molecule type" value="Genomic_DNA"/>
</dbReference>
<organism evidence="1 2">
    <name type="scientific">Mucilaginibacter gossypiicola</name>
    <dbReference type="NCBI Taxonomy" id="551995"/>
    <lineage>
        <taxon>Bacteria</taxon>
        <taxon>Pseudomonadati</taxon>
        <taxon>Bacteroidota</taxon>
        <taxon>Sphingobacteriia</taxon>
        <taxon>Sphingobacteriales</taxon>
        <taxon>Sphingobacteriaceae</taxon>
        <taxon>Mucilaginibacter</taxon>
    </lineage>
</organism>
<evidence type="ECO:0008006" key="3">
    <source>
        <dbReference type="Google" id="ProtNLM"/>
    </source>
</evidence>
<sequence length="178" mass="20533">MISKSEFLLNWVKKKYGGKIIPVSDVPYIDHVMAVAEIAANYAVFGYEAGLCHDMLKDHICTDVELIDALSSCAYSLAEINTIMVLVLELTDKYTSGAFPKLSKRERRRKENKRLSKVSATAQTIKYADLLYNMDWKLRYEPEKAKRYLKRKIRLLQRMDKGSTALRKKALDHAYSYI</sequence>
<protein>
    <recommendedName>
        <fullName evidence="3">HD domain-containing protein</fullName>
    </recommendedName>
</protein>
<dbReference type="Proteomes" id="UP000198942">
    <property type="component" value="Unassembled WGS sequence"/>
</dbReference>
<evidence type="ECO:0000313" key="1">
    <source>
        <dbReference type="EMBL" id="SEN95207.1"/>
    </source>
</evidence>
<dbReference type="RefSeq" id="WP_091211768.1">
    <property type="nucleotide sequence ID" value="NZ_FOCL01000004.1"/>
</dbReference>
<evidence type="ECO:0000313" key="2">
    <source>
        <dbReference type="Proteomes" id="UP000198942"/>
    </source>
</evidence>
<keyword evidence="2" id="KW-1185">Reference proteome</keyword>
<dbReference type="SUPFAM" id="SSF109604">
    <property type="entry name" value="HD-domain/PDEase-like"/>
    <property type="match status" value="1"/>
</dbReference>
<name>A0A1H8KQP1_9SPHI</name>
<dbReference type="AlphaFoldDB" id="A0A1H8KQP1"/>
<gene>
    <name evidence="1" type="ORF">SAMN05192574_104726</name>
</gene>
<reference evidence="2" key="1">
    <citation type="submission" date="2016-10" db="EMBL/GenBank/DDBJ databases">
        <authorList>
            <person name="Varghese N."/>
            <person name="Submissions S."/>
        </authorList>
    </citation>
    <scope>NUCLEOTIDE SEQUENCE [LARGE SCALE GENOMIC DNA]</scope>
    <source>
        <strain evidence="2">Gh-48</strain>
    </source>
</reference>